<keyword evidence="2" id="KW-0378">Hydrolase</keyword>
<dbReference type="GO" id="GO:0004252">
    <property type="term" value="F:serine-type endopeptidase activity"/>
    <property type="evidence" value="ECO:0000318"/>
    <property type="project" value="GO_Central"/>
</dbReference>
<sequence>MELPEIVQFARNFAVMVRIQGPDPKGLKMRGHAFHQYQSGITTLSASGMLLPNSFSEFSIFKHALGGIYRKSSSGLALVVTVASIMEPFLSLQYRESAAQAPPELIPGAQIDVMVETKVGENLGETDKGTPLWLRSELLALIGVPASSLALQSLIEAPTGSPENNSWEVGWSLAFSNGDSEAIVDALQKQVKHDIGSSFEALGLRELRNPTRMATSATRIAFLGVHSITSEDLPNMVISPPSKRGDLLLAMGSPFGILSPVHFLNSISAGSVANCYPPNTYNSSLLMADIRCLPGMEGAPVFGEHANLIGILTRPLRQRAGSAEIQLVIPWEAVVTAMSDSLPNQPQKMKGIIHYKEDGDVVGKGCSTNSCDTSGFFNPIYEHRYSHCSPPVPVEKAMPSIALITIDDGAWASGVLLNNHGLILTNAHLLEPWRFAKRSVRGHKDGNPSAALLMSSNRSMATWHENCDGLETVKISDASVGDKYSEYKLSSIYKRYRRIRARLDHMDTWMWCDARVVYVSKGPLDIALLQLESVPTQLCPMVPDFTCPSPGSEAHVIGHGLFGPRCDIYPSVCSGVVARVVKAEIPLHSCESNLPNSIATMHHNAPKEVPVMLETTASVHPGGSGGAVVNSDGHMIGLVTSNARHSGGTVIPHLNFSIPCAALEPIFKFSKDMQDLSILENLDKPNENLSAVWALMPPLSPKVRPQFPHLPEFQPPENKGGKGSRFAKFLAEQRTEAFPRPNKLVRVEKVSNKLLPSKL</sequence>
<gene>
    <name evidence="2" type="primary">LOC104608183</name>
</gene>
<keyword evidence="2" id="KW-0645">Protease</keyword>
<dbReference type="InterPro" id="IPR039245">
    <property type="entry name" value="TYSND1/DEG15"/>
</dbReference>
<dbReference type="FunFam" id="2.40.10.10:FF:000096">
    <property type="entry name" value="Glyoxysomal processing protease glyoxysomal"/>
    <property type="match status" value="1"/>
</dbReference>
<dbReference type="InterPro" id="IPR043504">
    <property type="entry name" value="Peptidase_S1_PA_chymotrypsin"/>
</dbReference>
<dbReference type="InterPro" id="IPR009003">
    <property type="entry name" value="Peptidase_S1_PA"/>
</dbReference>
<dbReference type="Proteomes" id="UP000189703">
    <property type="component" value="Unplaced"/>
</dbReference>
<dbReference type="PANTHER" id="PTHR21004:SF0">
    <property type="entry name" value="PEROXISOMAL LEADER PEPTIDE-PROCESSING PROTEASE"/>
    <property type="match status" value="1"/>
</dbReference>
<name>A0A1U8AW41_NELNU</name>
<reference evidence="2" key="1">
    <citation type="submission" date="2025-08" db="UniProtKB">
        <authorList>
            <consortium name="RefSeq"/>
        </authorList>
    </citation>
    <scope>IDENTIFICATION</scope>
</reference>
<evidence type="ECO:0000313" key="2">
    <source>
        <dbReference type="RefSeq" id="XP_010272388.1"/>
    </source>
</evidence>
<dbReference type="KEGG" id="nnu:104608183"/>
<dbReference type="eggNOG" id="KOG1320">
    <property type="taxonomic scope" value="Eukaryota"/>
</dbReference>
<dbReference type="Gene3D" id="2.40.10.10">
    <property type="entry name" value="Trypsin-like serine proteases"/>
    <property type="match status" value="3"/>
</dbReference>
<accession>A0A1U8AW41</accession>
<dbReference type="FunCoup" id="A0A1U8AW41">
    <property type="interactions" value="1999"/>
</dbReference>
<dbReference type="GeneID" id="104608183"/>
<dbReference type="OMA" id="CEQDSWT"/>
<dbReference type="OrthoDB" id="17845at2759"/>
<dbReference type="InParanoid" id="A0A1U8AW41"/>
<dbReference type="AlphaFoldDB" id="A0A1U8AW41"/>
<keyword evidence="1" id="KW-1185">Reference proteome</keyword>
<dbReference type="Pfam" id="PF13365">
    <property type="entry name" value="Trypsin_2"/>
    <property type="match status" value="2"/>
</dbReference>
<evidence type="ECO:0000313" key="1">
    <source>
        <dbReference type="Proteomes" id="UP000189703"/>
    </source>
</evidence>
<dbReference type="GO" id="GO:0016485">
    <property type="term" value="P:protein processing"/>
    <property type="evidence" value="ECO:0000318"/>
    <property type="project" value="GO_Central"/>
</dbReference>
<dbReference type="SUPFAM" id="SSF50494">
    <property type="entry name" value="Trypsin-like serine proteases"/>
    <property type="match status" value="2"/>
</dbReference>
<dbReference type="GO" id="GO:0005777">
    <property type="term" value="C:peroxisome"/>
    <property type="evidence" value="ECO:0000318"/>
    <property type="project" value="GO_Central"/>
</dbReference>
<protein>
    <submittedName>
        <fullName evidence="2">Glyoxysomal processing protease, glyoxysomal</fullName>
    </submittedName>
</protein>
<organism evidence="1 2">
    <name type="scientific">Nelumbo nucifera</name>
    <name type="common">Sacred lotus</name>
    <dbReference type="NCBI Taxonomy" id="4432"/>
    <lineage>
        <taxon>Eukaryota</taxon>
        <taxon>Viridiplantae</taxon>
        <taxon>Streptophyta</taxon>
        <taxon>Embryophyta</taxon>
        <taxon>Tracheophyta</taxon>
        <taxon>Spermatophyta</taxon>
        <taxon>Magnoliopsida</taxon>
        <taxon>Proteales</taxon>
        <taxon>Nelumbonaceae</taxon>
        <taxon>Nelumbo</taxon>
    </lineage>
</organism>
<dbReference type="PANTHER" id="PTHR21004">
    <property type="entry name" value="SERINE PROTEASE-RELATED"/>
    <property type="match status" value="1"/>
</dbReference>
<dbReference type="RefSeq" id="XP_010272388.1">
    <property type="nucleotide sequence ID" value="XM_010274086.2"/>
</dbReference>
<proteinExistence type="predicted"/>
<dbReference type="STRING" id="4432.A0A1U8AW41"/>
<dbReference type="FunFam" id="2.40.10.10:FF:000074">
    <property type="entry name" value="glyoxysomal processing protease, glyoxysomal-like"/>
    <property type="match status" value="1"/>
</dbReference>